<evidence type="ECO:0000313" key="4">
    <source>
        <dbReference type="EMBL" id="MCV7422218.1"/>
    </source>
</evidence>
<dbReference type="GO" id="GO:0005829">
    <property type="term" value="C:cytosol"/>
    <property type="evidence" value="ECO:0007669"/>
    <property type="project" value="TreeGrafter"/>
</dbReference>
<comment type="caution">
    <text evidence="4">The sequence shown here is derived from an EMBL/GenBank/DDBJ whole genome shotgun (WGS) entry which is preliminary data.</text>
</comment>
<dbReference type="Gene3D" id="3.40.225.10">
    <property type="entry name" value="Class II aldolase/adducin N-terminal domain"/>
    <property type="match status" value="1"/>
</dbReference>
<keyword evidence="1" id="KW-0479">Metal-binding</keyword>
<dbReference type="SMART" id="SM01007">
    <property type="entry name" value="Aldolase_II"/>
    <property type="match status" value="1"/>
</dbReference>
<evidence type="ECO:0000256" key="1">
    <source>
        <dbReference type="ARBA" id="ARBA00022723"/>
    </source>
</evidence>
<dbReference type="AlphaFoldDB" id="A0A9X2YMQ1"/>
<reference evidence="4" key="2">
    <citation type="journal article" date="2022" name="BMC Genomics">
        <title>Comparative genome analysis of mycobacteria focusing on tRNA and non-coding RNA.</title>
        <authorList>
            <person name="Behra P.R.K."/>
            <person name="Pettersson B.M.F."/>
            <person name="Ramesh M."/>
            <person name="Das S."/>
            <person name="Dasgupta S."/>
            <person name="Kirsebom L.A."/>
        </authorList>
    </citation>
    <scope>NUCLEOTIDE SEQUENCE</scope>
    <source>
        <strain evidence="4">DSM 44838</strain>
    </source>
</reference>
<evidence type="ECO:0000259" key="3">
    <source>
        <dbReference type="SMART" id="SM01007"/>
    </source>
</evidence>
<evidence type="ECO:0000256" key="2">
    <source>
        <dbReference type="ARBA" id="ARBA00023239"/>
    </source>
</evidence>
<dbReference type="InterPro" id="IPR036409">
    <property type="entry name" value="Aldolase_II/adducin_N_sf"/>
</dbReference>
<protein>
    <submittedName>
        <fullName evidence="4">Class II aldolase/adducin family protein</fullName>
    </submittedName>
</protein>
<keyword evidence="2" id="KW-0456">Lyase</keyword>
<dbReference type="InterPro" id="IPR050197">
    <property type="entry name" value="Aldolase_class_II_sugar_metab"/>
</dbReference>
<dbReference type="GO" id="GO:0019323">
    <property type="term" value="P:pentose catabolic process"/>
    <property type="evidence" value="ECO:0007669"/>
    <property type="project" value="TreeGrafter"/>
</dbReference>
<dbReference type="EMBL" id="JACKVK010000009">
    <property type="protein sequence ID" value="MCV7422218.1"/>
    <property type="molecule type" value="Genomic_DNA"/>
</dbReference>
<reference evidence="4" key="1">
    <citation type="submission" date="2020-07" db="EMBL/GenBank/DDBJ databases">
        <authorList>
            <person name="Pettersson B.M.F."/>
            <person name="Behra P.R.K."/>
            <person name="Ramesh M."/>
            <person name="Das S."/>
            <person name="Dasgupta S."/>
            <person name="Kirsebom L.A."/>
        </authorList>
    </citation>
    <scope>NUCLEOTIDE SEQUENCE</scope>
    <source>
        <strain evidence="4">DSM 44838</strain>
    </source>
</reference>
<accession>A0A9X2YMQ1</accession>
<dbReference type="SUPFAM" id="SSF53639">
    <property type="entry name" value="AraD/HMP-PK domain-like"/>
    <property type="match status" value="1"/>
</dbReference>
<dbReference type="Pfam" id="PF00596">
    <property type="entry name" value="Aldolase_II"/>
    <property type="match status" value="1"/>
</dbReference>
<dbReference type="GO" id="GO:0046872">
    <property type="term" value="F:metal ion binding"/>
    <property type="evidence" value="ECO:0007669"/>
    <property type="project" value="UniProtKB-KW"/>
</dbReference>
<name>A0A9X2YMQ1_9MYCO</name>
<gene>
    <name evidence="4" type="ORF">H7K45_16855</name>
</gene>
<dbReference type="RefSeq" id="WP_263997061.1">
    <property type="nucleotide sequence ID" value="NZ_JACKVK010000009.1"/>
</dbReference>
<evidence type="ECO:0000313" key="5">
    <source>
        <dbReference type="Proteomes" id="UP001141629"/>
    </source>
</evidence>
<dbReference type="PANTHER" id="PTHR22789">
    <property type="entry name" value="FUCULOSE PHOSPHATE ALDOLASE"/>
    <property type="match status" value="1"/>
</dbReference>
<sequence>MAESTADVLELRLDVALACRELASHGLALAGAGNVSARSDEYVLVTRAGLRLESATSEDVTVLTLDGDVVDGLRPSSETGLHLGVYRRSSARAVVHTHGRSSVAVGLVSDRMPLVHYNLVRLGGAIPTVPYFLFGSDELAAAVGDQVAEGFGTVLLRNHGAVSTAGSVAEAVEHACLIEWLCDVHLAASSLGTPALLSEDDLLAVVEQSMRLSYGR</sequence>
<dbReference type="GO" id="GO:0016832">
    <property type="term" value="F:aldehyde-lyase activity"/>
    <property type="evidence" value="ECO:0007669"/>
    <property type="project" value="TreeGrafter"/>
</dbReference>
<proteinExistence type="predicted"/>
<dbReference type="InterPro" id="IPR001303">
    <property type="entry name" value="Aldolase_II/adducin_N"/>
</dbReference>
<feature type="domain" description="Class II aldolase/adducin N-terminal" evidence="3">
    <location>
        <begin position="13"/>
        <end position="186"/>
    </location>
</feature>
<dbReference type="Proteomes" id="UP001141629">
    <property type="component" value="Unassembled WGS sequence"/>
</dbReference>
<dbReference type="PANTHER" id="PTHR22789:SF0">
    <property type="entry name" value="3-OXO-TETRONATE 4-PHOSPHATE DECARBOXYLASE-RELATED"/>
    <property type="match status" value="1"/>
</dbReference>
<keyword evidence="5" id="KW-1185">Reference proteome</keyword>
<organism evidence="4 5">
    <name type="scientific">Mycobacterium yunnanensis</name>
    <dbReference type="NCBI Taxonomy" id="368477"/>
    <lineage>
        <taxon>Bacteria</taxon>
        <taxon>Bacillati</taxon>
        <taxon>Actinomycetota</taxon>
        <taxon>Actinomycetes</taxon>
        <taxon>Mycobacteriales</taxon>
        <taxon>Mycobacteriaceae</taxon>
        <taxon>Mycobacterium</taxon>
    </lineage>
</organism>